<evidence type="ECO:0000313" key="3">
    <source>
        <dbReference type="Proteomes" id="UP001152172"/>
    </source>
</evidence>
<dbReference type="AlphaFoldDB" id="A0A9X3LEG8"/>
<name>A0A9X3LEG8_9BACI</name>
<sequence>MQLSESYLIGVDGGGTKTYCVIGDKTGRIIGTVVGGGSNIKSTKPEKVQLQIVELLNDLLNRYGIKKEEISGIYIGTAGGDRNVDKKTWHDWMMAYFSPHPCRIQITNDALPALVSGTFSLNGLVVIAGTGSIAYLVQDNGARTIRSGGWGYLLGDDGSGYHIGNEALRYVTKYYDQHGELSKSERLTQIVLQHYNLQNAYELVPAVYDDENPRTAIASLAMSVLDLAEEKYQPAVEIVQQATKALVELISTIFTKEKIAKEFPIVLCGGLFSNELFLETFKHAMRGFDNKLYVPTLPPVVGSYLNALVSEGIEHSLELRKEVIRSWTQLMDEQNDERYDINESIGKTRN</sequence>
<evidence type="ECO:0000259" key="1">
    <source>
        <dbReference type="Pfam" id="PF01869"/>
    </source>
</evidence>
<organism evidence="2 3">
    <name type="scientific">Psychrobacillus psychrodurans</name>
    <dbReference type="NCBI Taxonomy" id="126157"/>
    <lineage>
        <taxon>Bacteria</taxon>
        <taxon>Bacillati</taxon>
        <taxon>Bacillota</taxon>
        <taxon>Bacilli</taxon>
        <taxon>Bacillales</taxon>
        <taxon>Bacillaceae</taxon>
        <taxon>Psychrobacillus</taxon>
    </lineage>
</organism>
<dbReference type="CDD" id="cd24007">
    <property type="entry name" value="ASKHA_NBD_eukNAGK-like"/>
    <property type="match status" value="1"/>
</dbReference>
<protein>
    <recommendedName>
        <fullName evidence="1">ATPase BadF/BadG/BcrA/BcrD type domain-containing protein</fullName>
    </recommendedName>
</protein>
<proteinExistence type="predicted"/>
<evidence type="ECO:0000313" key="2">
    <source>
        <dbReference type="EMBL" id="MCZ8534759.1"/>
    </source>
</evidence>
<gene>
    <name evidence="2" type="ORF">M9R61_15755</name>
</gene>
<dbReference type="InterPro" id="IPR002731">
    <property type="entry name" value="ATPase_BadF"/>
</dbReference>
<dbReference type="Gene3D" id="3.30.420.40">
    <property type="match status" value="2"/>
</dbReference>
<keyword evidence="3" id="KW-1185">Reference proteome</keyword>
<dbReference type="PANTHER" id="PTHR43190">
    <property type="entry name" value="N-ACETYL-D-GLUCOSAMINE KINASE"/>
    <property type="match status" value="1"/>
</dbReference>
<feature type="domain" description="ATPase BadF/BadG/BcrA/BcrD type" evidence="1">
    <location>
        <begin position="9"/>
        <end position="284"/>
    </location>
</feature>
<dbReference type="InterPro" id="IPR043129">
    <property type="entry name" value="ATPase_NBD"/>
</dbReference>
<dbReference type="Pfam" id="PF01869">
    <property type="entry name" value="BcrAD_BadFG"/>
    <property type="match status" value="1"/>
</dbReference>
<dbReference type="InterPro" id="IPR052519">
    <property type="entry name" value="Euk-type_GlcNAc_Kinase"/>
</dbReference>
<dbReference type="SUPFAM" id="SSF53067">
    <property type="entry name" value="Actin-like ATPase domain"/>
    <property type="match status" value="2"/>
</dbReference>
<dbReference type="EMBL" id="JAMKBI010000012">
    <property type="protein sequence ID" value="MCZ8534759.1"/>
    <property type="molecule type" value="Genomic_DNA"/>
</dbReference>
<comment type="caution">
    <text evidence="2">The sequence shown here is derived from an EMBL/GenBank/DDBJ whole genome shotgun (WGS) entry which is preliminary data.</text>
</comment>
<dbReference type="Proteomes" id="UP001152172">
    <property type="component" value="Unassembled WGS sequence"/>
</dbReference>
<dbReference type="PANTHER" id="PTHR43190:SF3">
    <property type="entry name" value="N-ACETYL-D-GLUCOSAMINE KINASE"/>
    <property type="match status" value="1"/>
</dbReference>
<reference evidence="2" key="1">
    <citation type="submission" date="2022-05" db="EMBL/GenBank/DDBJ databases">
        <authorList>
            <person name="Colautti A."/>
            <person name="Iacumin L."/>
        </authorList>
    </citation>
    <scope>NUCLEOTIDE SEQUENCE</scope>
    <source>
        <strain evidence="2">DSM 30747</strain>
    </source>
</reference>
<dbReference type="RefSeq" id="WP_269922863.1">
    <property type="nucleotide sequence ID" value="NZ_JAMKBI010000012.1"/>
</dbReference>
<accession>A0A9X3LEG8</accession>